<comment type="caution">
    <text evidence="2">The sequence shown here is derived from an EMBL/GenBank/DDBJ whole genome shotgun (WGS) entry which is preliminary data.</text>
</comment>
<reference evidence="2" key="1">
    <citation type="journal article" date="2021" name="bioRxiv">
        <title>Whole Genome Assembly and Annotation of Northern Wild Rice, Zizania palustris L., Supports a Whole Genome Duplication in the Zizania Genus.</title>
        <authorList>
            <person name="Haas M."/>
            <person name="Kono T."/>
            <person name="Macchietto M."/>
            <person name="Millas R."/>
            <person name="McGilp L."/>
            <person name="Shao M."/>
            <person name="Duquette J."/>
            <person name="Hirsch C.N."/>
            <person name="Kimball J."/>
        </authorList>
    </citation>
    <scope>NUCLEOTIDE SEQUENCE</scope>
    <source>
        <tissue evidence="2">Fresh leaf tissue</tissue>
    </source>
</reference>
<organism evidence="2 3">
    <name type="scientific">Zizania palustris</name>
    <name type="common">Northern wild rice</name>
    <dbReference type="NCBI Taxonomy" id="103762"/>
    <lineage>
        <taxon>Eukaryota</taxon>
        <taxon>Viridiplantae</taxon>
        <taxon>Streptophyta</taxon>
        <taxon>Embryophyta</taxon>
        <taxon>Tracheophyta</taxon>
        <taxon>Spermatophyta</taxon>
        <taxon>Magnoliopsida</taxon>
        <taxon>Liliopsida</taxon>
        <taxon>Poales</taxon>
        <taxon>Poaceae</taxon>
        <taxon>BOP clade</taxon>
        <taxon>Oryzoideae</taxon>
        <taxon>Oryzeae</taxon>
        <taxon>Zizaniinae</taxon>
        <taxon>Zizania</taxon>
    </lineage>
</organism>
<evidence type="ECO:0000256" key="1">
    <source>
        <dbReference type="SAM" id="MobiDB-lite"/>
    </source>
</evidence>
<dbReference type="Proteomes" id="UP000729402">
    <property type="component" value="Unassembled WGS sequence"/>
</dbReference>
<evidence type="ECO:0000313" key="3">
    <source>
        <dbReference type="Proteomes" id="UP000729402"/>
    </source>
</evidence>
<accession>A0A8J5TGJ2</accession>
<reference evidence="2" key="2">
    <citation type="submission" date="2021-02" db="EMBL/GenBank/DDBJ databases">
        <authorList>
            <person name="Kimball J.A."/>
            <person name="Haas M.W."/>
            <person name="Macchietto M."/>
            <person name="Kono T."/>
            <person name="Duquette J."/>
            <person name="Shao M."/>
        </authorList>
    </citation>
    <scope>NUCLEOTIDE SEQUENCE</scope>
    <source>
        <tissue evidence="2">Fresh leaf tissue</tissue>
    </source>
</reference>
<proteinExistence type="predicted"/>
<gene>
    <name evidence="2" type="ORF">GUJ93_ZPchr0006g42227</name>
</gene>
<name>A0A8J5TGJ2_ZIZPA</name>
<protein>
    <submittedName>
        <fullName evidence="2">Uncharacterized protein</fullName>
    </submittedName>
</protein>
<sequence length="83" mass="8956">MDVDDRSPAPGASSGRTPLLRPFIPPELPTEELISRYLRTGEGLARDDLVALLGRYRPEDLGTAAEEALLQVNGVSRAALLMP</sequence>
<keyword evidence="3" id="KW-1185">Reference proteome</keyword>
<evidence type="ECO:0000313" key="2">
    <source>
        <dbReference type="EMBL" id="KAG8076686.1"/>
    </source>
</evidence>
<dbReference type="AlphaFoldDB" id="A0A8J5TGJ2"/>
<feature type="region of interest" description="Disordered" evidence="1">
    <location>
        <begin position="1"/>
        <end position="24"/>
    </location>
</feature>
<dbReference type="EMBL" id="JAAALK010000283">
    <property type="protein sequence ID" value="KAG8076686.1"/>
    <property type="molecule type" value="Genomic_DNA"/>
</dbReference>